<dbReference type="Pfam" id="PF13976">
    <property type="entry name" value="gag_pre-integrs"/>
    <property type="match status" value="1"/>
</dbReference>
<evidence type="ECO:0000256" key="5">
    <source>
        <dbReference type="SAM" id="MobiDB-lite"/>
    </source>
</evidence>
<evidence type="ECO:0000313" key="7">
    <source>
        <dbReference type="EMBL" id="GJT65939.1"/>
    </source>
</evidence>
<keyword evidence="3" id="KW-0064">Aspartyl protease</keyword>
<dbReference type="Pfam" id="PF22936">
    <property type="entry name" value="Pol_BBD"/>
    <property type="match status" value="1"/>
</dbReference>
<dbReference type="Pfam" id="PF00665">
    <property type="entry name" value="rve"/>
    <property type="match status" value="1"/>
</dbReference>
<dbReference type="InterPro" id="IPR001584">
    <property type="entry name" value="Integrase_cat-core"/>
</dbReference>
<evidence type="ECO:0000256" key="3">
    <source>
        <dbReference type="ARBA" id="ARBA00022750"/>
    </source>
</evidence>
<reference evidence="7" key="2">
    <citation type="submission" date="2022-01" db="EMBL/GenBank/DDBJ databases">
        <authorList>
            <person name="Yamashiro T."/>
            <person name="Shiraishi A."/>
            <person name="Satake H."/>
            <person name="Nakayama K."/>
        </authorList>
    </citation>
    <scope>NUCLEOTIDE SEQUENCE</scope>
</reference>
<proteinExistence type="predicted"/>
<dbReference type="InterPro" id="IPR036397">
    <property type="entry name" value="RNaseH_sf"/>
</dbReference>
<keyword evidence="4" id="KW-0378">Hydrolase</keyword>
<evidence type="ECO:0000259" key="6">
    <source>
        <dbReference type="PROSITE" id="PS50994"/>
    </source>
</evidence>
<feature type="compositionally biased region" description="Polar residues" evidence="5">
    <location>
        <begin position="66"/>
        <end position="92"/>
    </location>
</feature>
<gene>
    <name evidence="7" type="ORF">Tco_1017419</name>
</gene>
<dbReference type="PANTHER" id="PTHR42648:SF21">
    <property type="entry name" value="CYSTEINE-RICH RLK (RECEPTOR-LIKE PROTEIN KINASE) 8"/>
    <property type="match status" value="1"/>
</dbReference>
<dbReference type="InterPro" id="IPR039537">
    <property type="entry name" value="Retrotran_Ty1/copia-like"/>
</dbReference>
<keyword evidence="8" id="KW-1185">Reference proteome</keyword>
<feature type="compositionally biased region" description="Polar residues" evidence="5">
    <location>
        <begin position="34"/>
        <end position="58"/>
    </location>
</feature>
<comment type="caution">
    <text evidence="7">The sequence shown here is derived from an EMBL/GenBank/DDBJ whole genome shotgun (WGS) entry which is preliminary data.</text>
</comment>
<keyword evidence="2" id="KW-0479">Metal-binding</keyword>
<protein>
    <submittedName>
        <fullName evidence="7">Ribonuclease H-like domain-containing protein</fullName>
    </submittedName>
</protein>
<dbReference type="InterPro" id="IPR012337">
    <property type="entry name" value="RNaseH-like_sf"/>
</dbReference>
<dbReference type="InterPro" id="IPR057670">
    <property type="entry name" value="SH3_retrovirus"/>
</dbReference>
<dbReference type="InterPro" id="IPR043502">
    <property type="entry name" value="DNA/RNA_pol_sf"/>
</dbReference>
<feature type="compositionally biased region" description="Basic and acidic residues" evidence="5">
    <location>
        <begin position="105"/>
        <end position="116"/>
    </location>
</feature>
<dbReference type="InterPro" id="IPR025724">
    <property type="entry name" value="GAG-pre-integrase_dom"/>
</dbReference>
<evidence type="ECO:0000313" key="8">
    <source>
        <dbReference type="Proteomes" id="UP001151760"/>
    </source>
</evidence>
<sequence>MHLTMLSYTKLSQELLEYVIGTCPKSFNERDNKAPSTPVTRKKQVTFNDKPGTSSSNTQKHEVHQKVQQTNVHVIHSTGVNTSTEASGSKPRSNTKKNRILPAKTENKKKVEDHPRTNKSVWTKVNRVDSSISSKRVVINSNSESVCKTCNKCLNSASHEMCVVNILNSMNATPTVKIVLNKGKQIWKPKGKLSDNSLNKTKQVWKATGKLFANVGYQWRSTRKKVALGKLNCGYQWRPTGKKFALGELCPLTKLSVQCCSKHMTGNRSKLKNFVEKFIGSVRFGNDHLGAIMGYGDYVIGDSVISRVYYVEGLRHNLFSVGQFCDSDLEVAFRKHTCFVRDINGTDILKGSRSTNLYTISIDEMMKSSPICLLSKASKSKSWLWHRRLNHLNFGTINDLARKDLVRGLPRLKFEKDHLCSACQLGKSKKFSHRPKSENTNMEVLHTLHMDLCGPMRVQSIKGKKYILVIVDDYSRFTWVKFLRSKDETLEFVINFLKQMQVGLNKIVRFIRTDNGTEFVNQVMSEYYEGVGIFHQKSVLRTPQQNGVVERRNRTLVEATCTMMIFSNAPMFLWAEAVATALFGALCYPTNDSEDLGKFQAKADIGIFVGYAPSRKGYRIYNKRTRRLMETIHVTFDEMHQSMAPPVIVTPDQLKSGLAPTDKELEMLFQPMFDEHLEQSRVNKPVPSATEINAQVVPPGTSLSTTIAQDAPSTSASSSTSDIHHPVQHQEIAEEPTHEDTPINHDVLYPSHNLVTGDPDHLRRWTKDHPLDNIVGNPSRPVSTRKQLASDALWCCFHTELSKVEPKNFKMAVIEDCWFQAMQDEIHEFDRLEVWELVPRPIYVMVIALKWIYKVKLDEYGDVLKNKARLVAKGYRQEEGIDFEESFAPVARIEAIRIFIANAATKNMIIYQMDVKTAFLNGDLQEEVFVSQPEGFEDQDNPTHSERINRLEVWELVPRPIYVMVIALKWIYKVKLDEYGDVLKNKARLVAKGYRQEEGIDFEESFAPVARIEAIRIFIANAATKNMIIYQMDVKTAFLNGDLQEEVFVSQPEGFEDQENPTHVYRLKKALYGLKQAPRAWYDTLSKFLLANNFFKGAVDPTLFTRKSGKHILLVQIYVDDIIFASTDNNACNTFSKEMSSKFQMSMMGQMSFFLGLQVSQSPGGIFINQAKYALETLKKYGMDLSDPVDTPMVDRLKLDEDLMGIPVDQTRFRGMVGSLMYLTASRPDLVFVVCMCARYQAKPTKKHFEAIKRVFRYLKGTINMGLWYLKDNAMSLTAYADADHAGCQDSRRSTSGSAQFLGDRLVSWSSKKQRSTAISTTEAEYIAMSGCLPEGYIRNSARWSLEGTPVRGTYSLLPGNPWRGEGYIIITARVFLEGIPVMGTYKSTSQRHEL</sequence>
<keyword evidence="1" id="KW-0645">Protease</keyword>
<dbReference type="CDD" id="cd09272">
    <property type="entry name" value="RNase_HI_RT_Ty1"/>
    <property type="match status" value="1"/>
</dbReference>
<dbReference type="InterPro" id="IPR013103">
    <property type="entry name" value="RVT_2"/>
</dbReference>
<evidence type="ECO:0000256" key="1">
    <source>
        <dbReference type="ARBA" id="ARBA00022670"/>
    </source>
</evidence>
<dbReference type="PANTHER" id="PTHR42648">
    <property type="entry name" value="TRANSPOSASE, PUTATIVE-RELATED"/>
    <property type="match status" value="1"/>
</dbReference>
<dbReference type="Proteomes" id="UP001151760">
    <property type="component" value="Unassembled WGS sequence"/>
</dbReference>
<feature type="region of interest" description="Disordered" evidence="5">
    <location>
        <begin position="28"/>
        <end position="120"/>
    </location>
</feature>
<evidence type="ECO:0000256" key="2">
    <source>
        <dbReference type="ARBA" id="ARBA00022723"/>
    </source>
</evidence>
<feature type="domain" description="Integrase catalytic" evidence="6">
    <location>
        <begin position="431"/>
        <end position="621"/>
    </location>
</feature>
<evidence type="ECO:0000256" key="4">
    <source>
        <dbReference type="ARBA" id="ARBA00022801"/>
    </source>
</evidence>
<name>A0ABQ5FRV4_9ASTR</name>
<dbReference type="Gene3D" id="3.30.420.10">
    <property type="entry name" value="Ribonuclease H-like superfamily/Ribonuclease H"/>
    <property type="match status" value="1"/>
</dbReference>
<dbReference type="Pfam" id="PF07727">
    <property type="entry name" value="RVT_2"/>
    <property type="match status" value="2"/>
</dbReference>
<dbReference type="SUPFAM" id="SSF53098">
    <property type="entry name" value="Ribonuclease H-like"/>
    <property type="match status" value="1"/>
</dbReference>
<accession>A0ABQ5FRV4</accession>
<organism evidence="7 8">
    <name type="scientific">Tanacetum coccineum</name>
    <dbReference type="NCBI Taxonomy" id="301880"/>
    <lineage>
        <taxon>Eukaryota</taxon>
        <taxon>Viridiplantae</taxon>
        <taxon>Streptophyta</taxon>
        <taxon>Embryophyta</taxon>
        <taxon>Tracheophyta</taxon>
        <taxon>Spermatophyta</taxon>
        <taxon>Magnoliopsida</taxon>
        <taxon>eudicotyledons</taxon>
        <taxon>Gunneridae</taxon>
        <taxon>Pentapetalae</taxon>
        <taxon>asterids</taxon>
        <taxon>campanulids</taxon>
        <taxon>Asterales</taxon>
        <taxon>Asteraceae</taxon>
        <taxon>Asteroideae</taxon>
        <taxon>Anthemideae</taxon>
        <taxon>Anthemidinae</taxon>
        <taxon>Tanacetum</taxon>
    </lineage>
</organism>
<dbReference type="Pfam" id="PF25597">
    <property type="entry name" value="SH3_retrovirus"/>
    <property type="match status" value="1"/>
</dbReference>
<dbReference type="EMBL" id="BQNB010017672">
    <property type="protein sequence ID" value="GJT65939.1"/>
    <property type="molecule type" value="Genomic_DNA"/>
</dbReference>
<dbReference type="PROSITE" id="PS50994">
    <property type="entry name" value="INTEGRASE"/>
    <property type="match status" value="1"/>
</dbReference>
<dbReference type="SUPFAM" id="SSF56672">
    <property type="entry name" value="DNA/RNA polymerases"/>
    <property type="match status" value="1"/>
</dbReference>
<dbReference type="InterPro" id="IPR054722">
    <property type="entry name" value="PolX-like_BBD"/>
</dbReference>
<reference evidence="7" key="1">
    <citation type="journal article" date="2022" name="Int. J. Mol. Sci.">
        <title>Draft Genome of Tanacetum Coccineum: Genomic Comparison of Closely Related Tanacetum-Family Plants.</title>
        <authorList>
            <person name="Yamashiro T."/>
            <person name="Shiraishi A."/>
            <person name="Nakayama K."/>
            <person name="Satake H."/>
        </authorList>
    </citation>
    <scope>NUCLEOTIDE SEQUENCE</scope>
</reference>